<evidence type="ECO:0000313" key="2">
    <source>
        <dbReference type="EMBL" id="MFD1049395.1"/>
    </source>
</evidence>
<gene>
    <name evidence="2" type="ORF">ACFQ1S_29590</name>
</gene>
<sequence length="62" mass="6610">MTEQDFGVELRGLRRSAGISLAELARRVPYTKGYLSKVETGAAQPNAKLAELCDTALATGGR</sequence>
<accession>A0ABW3MFH3</accession>
<evidence type="ECO:0000259" key="1">
    <source>
        <dbReference type="PROSITE" id="PS50943"/>
    </source>
</evidence>
<dbReference type="Proteomes" id="UP001597045">
    <property type="component" value="Unassembled WGS sequence"/>
</dbReference>
<reference evidence="3" key="1">
    <citation type="journal article" date="2019" name="Int. J. Syst. Evol. Microbiol.">
        <title>The Global Catalogue of Microorganisms (GCM) 10K type strain sequencing project: providing services to taxonomists for standard genome sequencing and annotation.</title>
        <authorList>
            <consortium name="The Broad Institute Genomics Platform"/>
            <consortium name="The Broad Institute Genome Sequencing Center for Infectious Disease"/>
            <person name="Wu L."/>
            <person name="Ma J."/>
        </authorList>
    </citation>
    <scope>NUCLEOTIDE SEQUENCE [LARGE SCALE GENOMIC DNA]</scope>
    <source>
        <strain evidence="3">JCM 31486</strain>
    </source>
</reference>
<comment type="caution">
    <text evidence="2">The sequence shown here is derived from an EMBL/GenBank/DDBJ whole genome shotgun (WGS) entry which is preliminary data.</text>
</comment>
<dbReference type="InterPro" id="IPR010982">
    <property type="entry name" value="Lambda_DNA-bd_dom_sf"/>
</dbReference>
<organism evidence="2 3">
    <name type="scientific">Kibdelosporangium lantanae</name>
    <dbReference type="NCBI Taxonomy" id="1497396"/>
    <lineage>
        <taxon>Bacteria</taxon>
        <taxon>Bacillati</taxon>
        <taxon>Actinomycetota</taxon>
        <taxon>Actinomycetes</taxon>
        <taxon>Pseudonocardiales</taxon>
        <taxon>Pseudonocardiaceae</taxon>
        <taxon>Kibdelosporangium</taxon>
    </lineage>
</organism>
<dbReference type="CDD" id="cd00093">
    <property type="entry name" value="HTH_XRE"/>
    <property type="match status" value="1"/>
</dbReference>
<dbReference type="PROSITE" id="PS50943">
    <property type="entry name" value="HTH_CROC1"/>
    <property type="match status" value="1"/>
</dbReference>
<name>A0ABW3MFH3_9PSEU</name>
<protein>
    <submittedName>
        <fullName evidence="2">Helix-turn-helix domain-containing protein</fullName>
    </submittedName>
</protein>
<dbReference type="Gene3D" id="1.10.260.40">
    <property type="entry name" value="lambda repressor-like DNA-binding domains"/>
    <property type="match status" value="1"/>
</dbReference>
<keyword evidence="3" id="KW-1185">Reference proteome</keyword>
<dbReference type="InterPro" id="IPR001387">
    <property type="entry name" value="Cro/C1-type_HTH"/>
</dbReference>
<feature type="domain" description="HTH cro/C1-type" evidence="1">
    <location>
        <begin position="10"/>
        <end position="51"/>
    </location>
</feature>
<dbReference type="Pfam" id="PF13560">
    <property type="entry name" value="HTH_31"/>
    <property type="match status" value="1"/>
</dbReference>
<dbReference type="SUPFAM" id="SSF47413">
    <property type="entry name" value="lambda repressor-like DNA-binding domains"/>
    <property type="match status" value="1"/>
</dbReference>
<feature type="non-terminal residue" evidence="2">
    <location>
        <position position="62"/>
    </location>
</feature>
<evidence type="ECO:0000313" key="3">
    <source>
        <dbReference type="Proteomes" id="UP001597045"/>
    </source>
</evidence>
<dbReference type="EMBL" id="JBHTIS010002152">
    <property type="protein sequence ID" value="MFD1049395.1"/>
    <property type="molecule type" value="Genomic_DNA"/>
</dbReference>
<proteinExistence type="predicted"/>